<dbReference type="Proteomes" id="UP001221366">
    <property type="component" value="Unassembled WGS sequence"/>
</dbReference>
<proteinExistence type="predicted"/>
<dbReference type="PROSITE" id="PS50106">
    <property type="entry name" value="PDZ"/>
    <property type="match status" value="1"/>
</dbReference>
<evidence type="ECO:0000313" key="4">
    <source>
        <dbReference type="EMBL" id="MDF0716209.1"/>
    </source>
</evidence>
<feature type="domain" description="PDZ" evidence="3">
    <location>
        <begin position="271"/>
        <end position="362"/>
    </location>
</feature>
<accession>A0ABT5XYE0</accession>
<evidence type="ECO:0000256" key="2">
    <source>
        <dbReference type="ARBA" id="ARBA00022801"/>
    </source>
</evidence>
<dbReference type="SUPFAM" id="SSF50494">
    <property type="entry name" value="Trypsin-like serine proteases"/>
    <property type="match status" value="1"/>
</dbReference>
<keyword evidence="2" id="KW-0378">Hydrolase</keyword>
<dbReference type="InterPro" id="IPR051201">
    <property type="entry name" value="Chloro_Bact_Ser_Proteases"/>
</dbReference>
<keyword evidence="5" id="KW-1185">Reference proteome</keyword>
<dbReference type="SUPFAM" id="SSF50156">
    <property type="entry name" value="PDZ domain-like"/>
    <property type="match status" value="1"/>
</dbReference>
<dbReference type="RefSeq" id="WP_275615452.1">
    <property type="nucleotide sequence ID" value="NZ_JARFVB010000004.1"/>
</dbReference>
<dbReference type="Pfam" id="PF13365">
    <property type="entry name" value="Trypsin_2"/>
    <property type="match status" value="1"/>
</dbReference>
<dbReference type="PANTHER" id="PTHR43343">
    <property type="entry name" value="PEPTIDASE S12"/>
    <property type="match status" value="1"/>
</dbReference>
<gene>
    <name evidence="4" type="ORF">PY092_08635</name>
</gene>
<protein>
    <submittedName>
        <fullName evidence="4">Trypsin-like peptidase domain-containing protein</fullName>
    </submittedName>
</protein>
<dbReference type="Gene3D" id="2.40.10.120">
    <property type="match status" value="1"/>
</dbReference>
<dbReference type="Pfam" id="PF13180">
    <property type="entry name" value="PDZ_2"/>
    <property type="match status" value="1"/>
</dbReference>
<keyword evidence="1" id="KW-0645">Protease</keyword>
<dbReference type="InterPro" id="IPR009003">
    <property type="entry name" value="Peptidase_S1_PA"/>
</dbReference>
<evidence type="ECO:0000259" key="3">
    <source>
        <dbReference type="PROSITE" id="PS50106"/>
    </source>
</evidence>
<name>A0ABT5XYE0_9FLAO</name>
<sequence length="466" mass="49814">MKKIASLFLVSVFAGAITLGAYKLFFEKESYKLVASEQETPFVTTSNLNTSAKGAGINEADFTIAAEKTVNSVVHVKNMTMSSRGPSSIAEFFYGYERQQIPQVGTGSGVIISPDGYIVTNNHVIANSSQLEVVLNNNKSYEADIIGTDPDSDIALLKIDAEEALPYLAFGDSDNARIGEWVLAVGNPFNLTSTVTAGIVSAKARSLSRTGAQSFIQTDAAVNPGNSGGALVNTNGDLIGINTAITSQTGSYIGYAFAVPSNIAKKVVEDIMEFGNVQKGLLGISAANTKSQAAIERGLDQLEGVYIAGVEEESGADDAGLMEGDVIKKIDNMEIGKFSELTGYLSAKRPGDIVQVTLDRDGKSLVKNVTLKKQTSVILPATSFKVKNLSKADIKKFGVSKGVKITDVPESYARYNLVNKVIIALDGDPIDNINDAKERFGQLSRYGRTSFTMINENGEKEHMILQ</sequence>
<comment type="caution">
    <text evidence="4">The sequence shown here is derived from an EMBL/GenBank/DDBJ whole genome shotgun (WGS) entry which is preliminary data.</text>
</comment>
<evidence type="ECO:0000313" key="5">
    <source>
        <dbReference type="Proteomes" id="UP001221366"/>
    </source>
</evidence>
<evidence type="ECO:0000256" key="1">
    <source>
        <dbReference type="ARBA" id="ARBA00022670"/>
    </source>
</evidence>
<dbReference type="SMART" id="SM00228">
    <property type="entry name" value="PDZ"/>
    <property type="match status" value="1"/>
</dbReference>
<dbReference type="EMBL" id="JARFVB010000004">
    <property type="protein sequence ID" value="MDF0716209.1"/>
    <property type="molecule type" value="Genomic_DNA"/>
</dbReference>
<reference evidence="4 5" key="1">
    <citation type="submission" date="2023-03" db="EMBL/GenBank/DDBJ databases">
        <title>Muricauda XX sp. nov. and Muricauda XXX sp. nov., two novel species isolated from Okinawa Trough.</title>
        <authorList>
            <person name="Cao W."/>
            <person name="Deng X."/>
        </authorList>
    </citation>
    <scope>NUCLEOTIDE SEQUENCE [LARGE SCALE GENOMIC DNA]</scope>
    <source>
        <strain evidence="4 5">334s03</strain>
    </source>
</reference>
<dbReference type="PANTHER" id="PTHR43343:SF3">
    <property type="entry name" value="PROTEASE DO-LIKE 8, CHLOROPLASTIC"/>
    <property type="match status" value="1"/>
</dbReference>
<dbReference type="CDD" id="cd06779">
    <property type="entry name" value="cpPDZ_Deg_HtrA-like"/>
    <property type="match status" value="1"/>
</dbReference>
<dbReference type="InterPro" id="IPR036034">
    <property type="entry name" value="PDZ_sf"/>
</dbReference>
<dbReference type="InterPro" id="IPR001478">
    <property type="entry name" value="PDZ"/>
</dbReference>
<dbReference type="Gene3D" id="2.30.42.10">
    <property type="match status" value="1"/>
</dbReference>
<dbReference type="PRINTS" id="PR00834">
    <property type="entry name" value="PROTEASES2C"/>
</dbReference>
<dbReference type="InterPro" id="IPR001940">
    <property type="entry name" value="Peptidase_S1C"/>
</dbReference>
<organism evidence="4 5">
    <name type="scientific">Flagellimonas yonaguniensis</name>
    <dbReference type="NCBI Taxonomy" id="3031325"/>
    <lineage>
        <taxon>Bacteria</taxon>
        <taxon>Pseudomonadati</taxon>
        <taxon>Bacteroidota</taxon>
        <taxon>Flavobacteriia</taxon>
        <taxon>Flavobacteriales</taxon>
        <taxon>Flavobacteriaceae</taxon>
        <taxon>Flagellimonas</taxon>
    </lineage>
</organism>